<feature type="compositionally biased region" description="Low complexity" evidence="1">
    <location>
        <begin position="73"/>
        <end position="89"/>
    </location>
</feature>
<dbReference type="InterPro" id="IPR053129">
    <property type="entry name" value="Integrator_complex_assoc"/>
</dbReference>
<protein>
    <submittedName>
        <fullName evidence="2">Uncharacterized protein</fullName>
    </submittedName>
</protein>
<evidence type="ECO:0000313" key="3">
    <source>
        <dbReference type="Proteomes" id="UP000654075"/>
    </source>
</evidence>
<dbReference type="PANTHER" id="PTHR48194">
    <property type="entry name" value="FINGER PROTEIN, PUTATIVE-RELATED"/>
    <property type="match status" value="1"/>
</dbReference>
<feature type="region of interest" description="Disordered" evidence="1">
    <location>
        <begin position="52"/>
        <end position="209"/>
    </location>
</feature>
<organism evidence="2 3">
    <name type="scientific">Polarella glacialis</name>
    <name type="common">Dinoflagellate</name>
    <dbReference type="NCBI Taxonomy" id="89957"/>
    <lineage>
        <taxon>Eukaryota</taxon>
        <taxon>Sar</taxon>
        <taxon>Alveolata</taxon>
        <taxon>Dinophyceae</taxon>
        <taxon>Suessiales</taxon>
        <taxon>Suessiaceae</taxon>
        <taxon>Polarella</taxon>
    </lineage>
</organism>
<feature type="compositionally biased region" description="Low complexity" evidence="1">
    <location>
        <begin position="148"/>
        <end position="182"/>
    </location>
</feature>
<proteinExistence type="predicted"/>
<sequence length="288" mass="29915">MVGRHSVSAEAAVVACGFTSWPEEGAESSVETKTGLFAVARCGTRRLWLPSGATTSHAASGRAQLPGGDTTHDNNNSNNNNDDSNNNNDSDNHNNDNKSNNNINSNSSNRLPKGDRLARSSNAGRADSSRSGATGSGGLAVASRVPGSNNNNYNNNNSNNNNNNNNNSNNNNNNNNSNNNNNHASASDDEASLYQPRPPPRASSLSSVPIATSRAATEVPALAGRITAAGQSLPTSPLRTRAPSSSARGKAKTKPALRPVFQEEEEEGLSPQSGGAAGEGQRWAQRGG</sequence>
<dbReference type="PANTHER" id="PTHR48194:SF1">
    <property type="entry name" value="INTEGRATOR COMPLEX SUBUNIT 10-LIKE PROTEIN"/>
    <property type="match status" value="1"/>
</dbReference>
<evidence type="ECO:0000256" key="1">
    <source>
        <dbReference type="SAM" id="MobiDB-lite"/>
    </source>
</evidence>
<comment type="caution">
    <text evidence="2">The sequence shown here is derived from an EMBL/GenBank/DDBJ whole genome shotgun (WGS) entry which is preliminary data.</text>
</comment>
<feature type="region of interest" description="Disordered" evidence="1">
    <location>
        <begin position="227"/>
        <end position="288"/>
    </location>
</feature>
<feature type="compositionally biased region" description="Low complexity" evidence="1">
    <location>
        <begin position="97"/>
        <end position="109"/>
    </location>
</feature>
<dbReference type="Proteomes" id="UP000654075">
    <property type="component" value="Unassembled WGS sequence"/>
</dbReference>
<gene>
    <name evidence="2" type="ORF">PGLA1383_LOCUS27501</name>
</gene>
<keyword evidence="3" id="KW-1185">Reference proteome</keyword>
<dbReference type="EMBL" id="CAJNNV010024379">
    <property type="protein sequence ID" value="CAE8609674.1"/>
    <property type="molecule type" value="Genomic_DNA"/>
</dbReference>
<feature type="non-terminal residue" evidence="2">
    <location>
        <position position="1"/>
    </location>
</feature>
<dbReference type="AlphaFoldDB" id="A0A813FA37"/>
<feature type="compositionally biased region" description="Polar residues" evidence="1">
    <location>
        <begin position="229"/>
        <end position="247"/>
    </location>
</feature>
<evidence type="ECO:0000313" key="2">
    <source>
        <dbReference type="EMBL" id="CAE8609674.1"/>
    </source>
</evidence>
<reference evidence="2" key="1">
    <citation type="submission" date="2021-02" db="EMBL/GenBank/DDBJ databases">
        <authorList>
            <person name="Dougan E. K."/>
            <person name="Rhodes N."/>
            <person name="Thang M."/>
            <person name="Chan C."/>
        </authorList>
    </citation>
    <scope>NUCLEOTIDE SEQUENCE</scope>
</reference>
<name>A0A813FA37_POLGL</name>
<feature type="compositionally biased region" description="Polar residues" evidence="1">
    <location>
        <begin position="119"/>
        <end position="133"/>
    </location>
</feature>
<accession>A0A813FA37</accession>